<name>A0A1B8G8Y2_9PEZI</name>
<evidence type="ECO:0000256" key="3">
    <source>
        <dbReference type="ARBA" id="ARBA00022679"/>
    </source>
</evidence>
<dbReference type="STRING" id="342668.A0A1B8G8Y2"/>
<dbReference type="PROSITE" id="PS00606">
    <property type="entry name" value="KS3_1"/>
    <property type="match status" value="1"/>
</dbReference>
<dbReference type="PROSITE" id="PS52019">
    <property type="entry name" value="PKS_MFAS_DH"/>
    <property type="match status" value="1"/>
</dbReference>
<feature type="domain" description="PKS/mFAS DH" evidence="7">
    <location>
        <begin position="1306"/>
        <end position="1609"/>
    </location>
</feature>
<dbReference type="Pfam" id="PF00975">
    <property type="entry name" value="Thioesterase"/>
    <property type="match status" value="1"/>
</dbReference>
<dbReference type="PROSITE" id="PS00012">
    <property type="entry name" value="PHOSPHOPANTETHEINE"/>
    <property type="match status" value="1"/>
</dbReference>
<dbReference type="InterPro" id="IPR050091">
    <property type="entry name" value="PKS_NRPS_Biosynth_Enz"/>
</dbReference>
<dbReference type="InterPro" id="IPR016036">
    <property type="entry name" value="Malonyl_transacylase_ACP-bd"/>
</dbReference>
<reference evidence="9" key="2">
    <citation type="journal article" date="2018" name="Nat. Commun.">
        <title>Extreme sensitivity to ultraviolet light in the fungal pathogen causing white-nose syndrome of bats.</title>
        <authorList>
            <person name="Palmer J.M."/>
            <person name="Drees K.P."/>
            <person name="Foster J.T."/>
            <person name="Lindner D.L."/>
        </authorList>
    </citation>
    <scope>NUCLEOTIDE SEQUENCE [LARGE SCALE GENOMIC DNA]</scope>
    <source>
        <strain evidence="9">UAMH 10579</strain>
    </source>
</reference>
<dbReference type="FunFam" id="3.10.129.110:FF:000001">
    <property type="entry name" value="Sterigmatocystin biosynthesis polyketide synthase"/>
    <property type="match status" value="1"/>
</dbReference>
<dbReference type="SUPFAM" id="SSF53474">
    <property type="entry name" value="alpha/beta-Hydrolases"/>
    <property type="match status" value="1"/>
</dbReference>
<dbReference type="Pfam" id="PF00550">
    <property type="entry name" value="PP-binding"/>
    <property type="match status" value="2"/>
</dbReference>
<dbReference type="InterPro" id="IPR014043">
    <property type="entry name" value="Acyl_transferase_dom"/>
</dbReference>
<dbReference type="Gene3D" id="3.30.70.3290">
    <property type="match status" value="1"/>
</dbReference>
<evidence type="ECO:0000259" key="6">
    <source>
        <dbReference type="PROSITE" id="PS52004"/>
    </source>
</evidence>
<gene>
    <name evidence="8" type="ORF">VE01_09542</name>
</gene>
<feature type="domain" description="Carrier" evidence="5">
    <location>
        <begin position="1655"/>
        <end position="1732"/>
    </location>
</feature>
<dbReference type="InterPro" id="IPR032088">
    <property type="entry name" value="SAT"/>
</dbReference>
<dbReference type="Gene3D" id="3.40.366.10">
    <property type="entry name" value="Malonyl-Coenzyme A Acyl Carrier Protein, domain 2"/>
    <property type="match status" value="2"/>
</dbReference>
<dbReference type="Pfam" id="PF14765">
    <property type="entry name" value="PS-DH"/>
    <property type="match status" value="1"/>
</dbReference>
<keyword evidence="2" id="KW-0597">Phosphoprotein</keyword>
<dbReference type="InterPro" id="IPR020806">
    <property type="entry name" value="PKS_PP-bd"/>
</dbReference>
<dbReference type="SUPFAM" id="SSF55048">
    <property type="entry name" value="Probable ACP-binding domain of malonyl-CoA ACP transacylase"/>
    <property type="match status" value="1"/>
</dbReference>
<dbReference type="PANTHER" id="PTHR43775">
    <property type="entry name" value="FATTY ACID SYNTHASE"/>
    <property type="match status" value="1"/>
</dbReference>
<dbReference type="InterPro" id="IPR018201">
    <property type="entry name" value="Ketoacyl_synth_AS"/>
</dbReference>
<dbReference type="Proteomes" id="UP000091956">
    <property type="component" value="Unassembled WGS sequence"/>
</dbReference>
<dbReference type="Gene3D" id="3.40.47.10">
    <property type="match status" value="1"/>
</dbReference>
<dbReference type="RefSeq" id="XP_018126026.2">
    <property type="nucleotide sequence ID" value="XM_018278955.2"/>
</dbReference>
<organism evidence="8 9">
    <name type="scientific">Pseudogymnoascus verrucosus</name>
    <dbReference type="NCBI Taxonomy" id="342668"/>
    <lineage>
        <taxon>Eukaryota</taxon>
        <taxon>Fungi</taxon>
        <taxon>Dikarya</taxon>
        <taxon>Ascomycota</taxon>
        <taxon>Pezizomycotina</taxon>
        <taxon>Leotiomycetes</taxon>
        <taxon>Thelebolales</taxon>
        <taxon>Thelebolaceae</taxon>
        <taxon>Pseudogymnoascus</taxon>
    </lineage>
</organism>
<dbReference type="Pfam" id="PF16073">
    <property type="entry name" value="SAT"/>
    <property type="match status" value="1"/>
</dbReference>
<dbReference type="InterPro" id="IPR014030">
    <property type="entry name" value="Ketoacyl_synth_N"/>
</dbReference>
<evidence type="ECO:0000259" key="7">
    <source>
        <dbReference type="PROSITE" id="PS52019"/>
    </source>
</evidence>
<dbReference type="GeneID" id="28842928"/>
<dbReference type="PROSITE" id="PS50075">
    <property type="entry name" value="CARRIER"/>
    <property type="match status" value="2"/>
</dbReference>
<feature type="active site" description="Proton acceptor; for dehydratase activity" evidence="4">
    <location>
        <position position="1338"/>
    </location>
</feature>
<dbReference type="InterPro" id="IPR014031">
    <property type="entry name" value="Ketoacyl_synth_C"/>
</dbReference>
<proteinExistence type="predicted"/>
<dbReference type="FunFam" id="3.40.47.10:FF:000031">
    <property type="entry name" value="Sterigmatocystin biosynthesis polyketide synthase"/>
    <property type="match status" value="1"/>
</dbReference>
<feature type="domain" description="Ketosynthase family 3 (KS3)" evidence="6">
    <location>
        <begin position="386"/>
        <end position="817"/>
    </location>
</feature>
<accession>A0A1B8G8Y2</accession>
<dbReference type="GO" id="GO:0044550">
    <property type="term" value="P:secondary metabolite biosynthetic process"/>
    <property type="evidence" value="ECO:0007669"/>
    <property type="project" value="UniProtKB-ARBA"/>
</dbReference>
<evidence type="ECO:0000313" key="8">
    <source>
        <dbReference type="EMBL" id="OBT92293.2"/>
    </source>
</evidence>
<reference evidence="8 9" key="1">
    <citation type="submission" date="2016-03" db="EMBL/GenBank/DDBJ databases">
        <title>Comparative genomics of Pseudogymnoascus destructans, the fungus causing white-nose syndrome of bats.</title>
        <authorList>
            <person name="Palmer J.M."/>
            <person name="Drees K.P."/>
            <person name="Foster J.T."/>
            <person name="Lindner D.L."/>
        </authorList>
    </citation>
    <scope>NUCLEOTIDE SEQUENCE [LARGE SCALE GENOMIC DNA]</scope>
    <source>
        <strain evidence="8 9">UAMH 10579</strain>
    </source>
</reference>
<dbReference type="InterPro" id="IPR030918">
    <property type="entry name" value="PT_fungal_PKS"/>
</dbReference>
<dbReference type="GO" id="GO:0004312">
    <property type="term" value="F:fatty acid synthase activity"/>
    <property type="evidence" value="ECO:0007669"/>
    <property type="project" value="TreeGrafter"/>
</dbReference>
<keyword evidence="9" id="KW-1185">Reference proteome</keyword>
<dbReference type="InterPro" id="IPR009081">
    <property type="entry name" value="PP-bd_ACP"/>
</dbReference>
<feature type="domain" description="Carrier" evidence="5">
    <location>
        <begin position="1757"/>
        <end position="1834"/>
    </location>
</feature>
<dbReference type="Pfam" id="PF00698">
    <property type="entry name" value="Acyl_transf_1"/>
    <property type="match status" value="1"/>
</dbReference>
<keyword evidence="1" id="KW-0596">Phosphopantetheine</keyword>
<dbReference type="NCBIfam" id="TIGR04532">
    <property type="entry name" value="PT_fungal_PKS"/>
    <property type="match status" value="1"/>
</dbReference>
<dbReference type="InterPro" id="IPR049551">
    <property type="entry name" value="PKS_DH_C"/>
</dbReference>
<dbReference type="InterPro" id="IPR042104">
    <property type="entry name" value="PKS_dehydratase_sf"/>
</dbReference>
<dbReference type="Pfam" id="PF00109">
    <property type="entry name" value="ketoacyl-synt"/>
    <property type="match status" value="1"/>
</dbReference>
<dbReference type="Gene3D" id="3.10.129.110">
    <property type="entry name" value="Polyketide synthase dehydratase"/>
    <property type="match status" value="1"/>
</dbReference>
<dbReference type="InterPro" id="IPR016039">
    <property type="entry name" value="Thiolase-like"/>
</dbReference>
<keyword evidence="3" id="KW-0808">Transferase</keyword>
<dbReference type="GO" id="GO:0031177">
    <property type="term" value="F:phosphopantetheine binding"/>
    <property type="evidence" value="ECO:0007669"/>
    <property type="project" value="InterPro"/>
</dbReference>
<dbReference type="FunFam" id="3.40.50.1820:FF:000116">
    <property type="entry name" value="Sterigmatocystin biosynthesis polyketide synthase"/>
    <property type="match status" value="1"/>
</dbReference>
<feature type="region of interest" description="N-terminal hotdog fold" evidence="4">
    <location>
        <begin position="1306"/>
        <end position="1439"/>
    </location>
</feature>
<dbReference type="FunFam" id="1.10.1200.10:FF:000011">
    <property type="entry name" value="Sterigmatocystin biosynthesis polyketide synthase"/>
    <property type="match status" value="1"/>
</dbReference>
<dbReference type="InterPro" id="IPR016035">
    <property type="entry name" value="Acyl_Trfase/lysoPLipase"/>
</dbReference>
<dbReference type="Gene3D" id="3.40.50.1820">
    <property type="entry name" value="alpha/beta hydrolase"/>
    <property type="match status" value="1"/>
</dbReference>
<dbReference type="GO" id="GO:0004315">
    <property type="term" value="F:3-oxoacyl-[acyl-carrier-protein] synthase activity"/>
    <property type="evidence" value="ECO:0007669"/>
    <property type="project" value="InterPro"/>
</dbReference>
<evidence type="ECO:0000256" key="4">
    <source>
        <dbReference type="PROSITE-ProRule" id="PRU01363"/>
    </source>
</evidence>
<evidence type="ECO:0000313" key="9">
    <source>
        <dbReference type="Proteomes" id="UP000091956"/>
    </source>
</evidence>
<sequence length="2119" mass="233005">MNDSVSLRMQPRTEIMASCQVLLFGDLAIRFEDELRQLVHIRGNESLRSFFDQVSYALRQEFGNLPSNQQDLFPRFTTLVDLISNLVETEGNPVLRFTLLPVCEIGQFIKYFGEGSRLYPSATDSYCLGLCAGGFAAAAVSTSQTLAELIPAGVEAVLTAFRTALCTLAVRNDIEEPDNGHHRSWSAVANIQEDEASDLIERFILEKGLSHSSKPYLSAITPSNVTISGAPSSLKEFFAAYSLKFYHIPVELPYHAPHLFHSRDIDEIICRFDDKLLGSYKPRIPIWSAASGKSILAENFKNLLHEVVTDTLREQVQWRNILESTAKLLANRNFHECAIHTLSSNASTLLSSAISRGTKMVVTVNDLSAKTGSVPQPRRHSGRLDQSKIAVVGYSGRFPDAASNEEFWELLRAGKDVHRLVPKDRFDWEAHYDPTGKTKNTSRVKYGCFIKEPGLFDARFFNISPREAENTDPAQRLAITTTYEALEMAGMVPNRTPSTQQDRIGVFYGVTSDDWREVNSGQDVDTYFIPGGNRAFVPGRISYFFRFSGPSLSIDTACSSSFAAIQIACSNLWRGECDTAIAGGTNVLTNPDNFAGLDRGHFLTTTGNCDAFDDKASGYCRADAVGSVILKRLEDAQADNDPIFGVIVGAYTNHCGQTDSITRPHEGDQTSVFKRIIRHANVNPLDISYVEMHGTGTQAGDATEMNSVLSVFVPECKRMPDHPLYLGSAKANIGHAESASGVSSLIKVLMMMKHNEIPPHCGIKTRINHKYPLDLKERNVNIAATPVPWHRTASGKRSVFLNNFSAAGGNTAVLLEDAPLSHPIDITSDPRSTHLVAVTGKSAKSLNDNIKSLINFLELNPDTPLPALSYTTTARRMHYSYRTICSGSDIKSISDALKKKIADSESMPLTSTTSVLKIAFAFSGQGSLYSGIGRQLFECYPGFKADILRFDSIAQQQGFSSFLPLVDGTASDVDGAETVAAHLALSCVQMAICRLWISWGVRPNLTIGHSLGEYAALQTAGVLTPSDVIYLVGTRAQLLSSHCRRGTHAMLSIKASSDDIRPYLVGSTCEIACMNQPTNNVISGPSEEVDRLMLLFLSKGYECVKLDIPFAFHSAQVDPILEGFESATGSIRYRVPSLPYISPLLESVISDGCVLNASYVARACRSAVNFQGALKSAKESSLIDDQTIWIEIGSHPVCSGMIKGTIGTQSITIPSLRKGVDTWKVLAGGLETLYLNRVNIEWNEWHRDFKSSHTVLRLPGYSWDLKNYWIQYRNNFCLTKGESTAVIDAPPAETRPDFVYLSPSVQRVLEEHHAPDVSNILVESDIQDPRLSPVFQGHKVNGTCLCPSSLYADIALTIANYMMKAIDMQGGDIGLDVGDMKVDKPLIALPAGNPQLFRVSGLANWASKTISLAFYSINDQGGKKADHATCHVKLTPNQTWLQDWKRNAYLIKGRIASLHKGVDEGESNKLKRGLVYKLFGAIVEYDAQYQGMQEVILDSSELEATAKVTFQVGGDGYCFSPHWVDSLGHIAGFIMNGNDNVDQVFINHGWEAMRCATTFAHGQTYQTYNKMQQVEGTLYAGDTYILEEGNIVAIFEGVKFLGIPRRVLDQVLPSKPSSVKNSAVPRRPTANTSAISPARQLPKLPIAPNTNLTKLSSNHIISQVMAIVSDEARIDPSELKPQTEFADFGIDSLLSLTILGRLRDEVGLDLPSTIFADYPTVQKLQSFIGVDRSPALSSGSSSQGDTDVLTAELVSEPDTDRIVDIIRSTISEETGVPIEELTVSARLSELGIDSLLALTTMGKLSEALDIEVPQSLFVENATLYDLERALDMTIKRTHVKICPNATKLQTIQEVNIIDTAPHATSVLLQGNSKTATKKLFLFPDGSGSATSYSSLTRISPDIAVYGLNCPWMKTPQGMTVPLKQLTAKYLLEIRRRQPHGPYYLGGWSAGGICAYEAAQQLSHAGESTTRLILVDSPNPVGLENPPQRMYDFFDSLRIFGEGGKPPPSWLRPHFDAFIRLLDEYKVKPFKGKLETHMVYARDGICKLPSDPRPEIRPDDPREMLWLLNNRTDFSGGGWCELVGKENMRITVLDNVNHFTMVEAGPEIGKLSAFIRKAME</sequence>
<dbReference type="Gene3D" id="1.10.1200.10">
    <property type="entry name" value="ACP-like"/>
    <property type="match status" value="2"/>
</dbReference>
<dbReference type="PROSITE" id="PS52004">
    <property type="entry name" value="KS3_2"/>
    <property type="match status" value="1"/>
</dbReference>
<dbReference type="SUPFAM" id="SSF53901">
    <property type="entry name" value="Thiolase-like"/>
    <property type="match status" value="1"/>
</dbReference>
<dbReference type="EMBL" id="KV460270">
    <property type="protein sequence ID" value="OBT92293.2"/>
    <property type="molecule type" value="Genomic_DNA"/>
</dbReference>
<evidence type="ECO:0000256" key="2">
    <source>
        <dbReference type="ARBA" id="ARBA00022553"/>
    </source>
</evidence>
<dbReference type="InterPro" id="IPR006162">
    <property type="entry name" value="Ppantetheine_attach_site"/>
</dbReference>
<feature type="active site" description="Proton donor; for dehydratase activity" evidence="4">
    <location>
        <position position="1525"/>
    </location>
</feature>
<dbReference type="InterPro" id="IPR029058">
    <property type="entry name" value="AB_hydrolase_fold"/>
</dbReference>
<dbReference type="SMART" id="SM00823">
    <property type="entry name" value="PKS_PP"/>
    <property type="match status" value="2"/>
</dbReference>
<dbReference type="InterPro" id="IPR020841">
    <property type="entry name" value="PKS_Beta-ketoAc_synthase_dom"/>
</dbReference>
<dbReference type="InterPro" id="IPR049900">
    <property type="entry name" value="PKS_mFAS_DH"/>
</dbReference>
<dbReference type="SUPFAM" id="SSF47336">
    <property type="entry name" value="ACP-like"/>
    <property type="match status" value="2"/>
</dbReference>
<dbReference type="InterPro" id="IPR036736">
    <property type="entry name" value="ACP-like_sf"/>
</dbReference>
<evidence type="ECO:0000259" key="5">
    <source>
        <dbReference type="PROSITE" id="PS50075"/>
    </source>
</evidence>
<dbReference type="InterPro" id="IPR001031">
    <property type="entry name" value="Thioesterase"/>
</dbReference>
<dbReference type="PANTHER" id="PTHR43775:SF45">
    <property type="entry name" value="CONIDIAL PIGMENT POLYKETIDE SYNTHASE ALB1"/>
    <property type="match status" value="1"/>
</dbReference>
<dbReference type="SUPFAM" id="SSF52151">
    <property type="entry name" value="FabD/lysophospholipase-like"/>
    <property type="match status" value="1"/>
</dbReference>
<dbReference type="SMART" id="SM00827">
    <property type="entry name" value="PKS_AT"/>
    <property type="match status" value="1"/>
</dbReference>
<dbReference type="GO" id="GO:0006633">
    <property type="term" value="P:fatty acid biosynthetic process"/>
    <property type="evidence" value="ECO:0007669"/>
    <property type="project" value="InterPro"/>
</dbReference>
<dbReference type="Pfam" id="PF22621">
    <property type="entry name" value="CurL-like_PKS_C"/>
    <property type="match status" value="1"/>
</dbReference>
<protein>
    <submittedName>
        <fullName evidence="8">Type I Iterative Polyketide synthase (PKS)</fullName>
    </submittedName>
</protein>
<dbReference type="SMART" id="SM00825">
    <property type="entry name" value="PKS_KS"/>
    <property type="match status" value="1"/>
</dbReference>
<feature type="region of interest" description="C-terminal hotdog fold" evidence="4">
    <location>
        <begin position="1467"/>
        <end position="1609"/>
    </location>
</feature>
<dbReference type="InterPro" id="IPR001227">
    <property type="entry name" value="Ac_transferase_dom_sf"/>
</dbReference>
<evidence type="ECO:0000256" key="1">
    <source>
        <dbReference type="ARBA" id="ARBA00022450"/>
    </source>
</evidence>
<dbReference type="Pfam" id="PF02801">
    <property type="entry name" value="Ketoacyl-synt_C"/>
    <property type="match status" value="1"/>
</dbReference>
<dbReference type="CDD" id="cd00833">
    <property type="entry name" value="PKS"/>
    <property type="match status" value="1"/>
</dbReference>